<dbReference type="AlphaFoldDB" id="A0AAE3ACR1"/>
<keyword evidence="6 10" id="KW-1133">Transmembrane helix</keyword>
<dbReference type="NCBIfam" id="TIGR03592">
    <property type="entry name" value="yidC_oxa1_cterm"/>
    <property type="match status" value="1"/>
</dbReference>
<dbReference type="Proteomes" id="UP001198220">
    <property type="component" value="Unassembled WGS sequence"/>
</dbReference>
<feature type="transmembrane region" description="Helical" evidence="10">
    <location>
        <begin position="300"/>
        <end position="322"/>
    </location>
</feature>
<dbReference type="CDD" id="cd20070">
    <property type="entry name" value="5TM_YidC_Alb3"/>
    <property type="match status" value="1"/>
</dbReference>
<evidence type="ECO:0000256" key="4">
    <source>
        <dbReference type="ARBA" id="ARBA00022692"/>
    </source>
</evidence>
<evidence type="ECO:0000259" key="11">
    <source>
        <dbReference type="Pfam" id="PF02096"/>
    </source>
</evidence>
<comment type="subcellular location">
    <subcellularLocation>
        <location evidence="1">Cell membrane</location>
        <topology evidence="1">Multi-pass membrane protein</topology>
    </subcellularLocation>
    <subcellularLocation>
        <location evidence="9">Membrane</location>
        <topology evidence="9">Multi-pass membrane protein</topology>
    </subcellularLocation>
</comment>
<name>A0AAE3ACR1_9FIRM</name>
<dbReference type="Pfam" id="PF02096">
    <property type="entry name" value="60KD_IMP"/>
    <property type="match status" value="1"/>
</dbReference>
<dbReference type="RefSeq" id="WP_308460181.1">
    <property type="nucleotide sequence ID" value="NZ_JAJEPS010000024.1"/>
</dbReference>
<feature type="domain" description="Membrane insertase YidC/Oxa/ALB C-terminal" evidence="11">
    <location>
        <begin position="42"/>
        <end position="332"/>
    </location>
</feature>
<organism evidence="12 13">
    <name type="scientific">Hominiventricola filiformis</name>
    <dbReference type="NCBI Taxonomy" id="2885352"/>
    <lineage>
        <taxon>Bacteria</taxon>
        <taxon>Bacillati</taxon>
        <taxon>Bacillota</taxon>
        <taxon>Clostridia</taxon>
        <taxon>Lachnospirales</taxon>
        <taxon>Lachnospiraceae</taxon>
        <taxon>Hominiventricola</taxon>
    </lineage>
</organism>
<evidence type="ECO:0000256" key="10">
    <source>
        <dbReference type="SAM" id="Phobius"/>
    </source>
</evidence>
<keyword evidence="8" id="KW-0143">Chaperone</keyword>
<dbReference type="PANTHER" id="PTHR12428:SF65">
    <property type="entry name" value="CYTOCHROME C OXIDASE ASSEMBLY PROTEIN COX18, MITOCHONDRIAL"/>
    <property type="match status" value="1"/>
</dbReference>
<keyword evidence="5" id="KW-0653">Protein transport</keyword>
<keyword evidence="4 9" id="KW-0812">Transmembrane</keyword>
<dbReference type="InterPro" id="IPR001708">
    <property type="entry name" value="YidC/ALB3/OXA1/COX18"/>
</dbReference>
<feature type="transmembrane region" description="Helical" evidence="10">
    <location>
        <begin position="38"/>
        <end position="59"/>
    </location>
</feature>
<evidence type="ECO:0000256" key="9">
    <source>
        <dbReference type="RuleBase" id="RU003945"/>
    </source>
</evidence>
<evidence type="ECO:0000256" key="1">
    <source>
        <dbReference type="ARBA" id="ARBA00004651"/>
    </source>
</evidence>
<evidence type="ECO:0000313" key="12">
    <source>
        <dbReference type="EMBL" id="MCC2127586.1"/>
    </source>
</evidence>
<accession>A0AAE3ACR1</accession>
<protein>
    <submittedName>
        <fullName evidence="12">YidC/Oxa1 family membrane protein insertase</fullName>
    </submittedName>
</protein>
<dbReference type="GO" id="GO:0015031">
    <property type="term" value="P:protein transport"/>
    <property type="evidence" value="ECO:0007669"/>
    <property type="project" value="UniProtKB-KW"/>
</dbReference>
<comment type="caution">
    <text evidence="12">The sequence shown here is derived from an EMBL/GenBank/DDBJ whole genome shotgun (WGS) entry which is preliminary data.</text>
</comment>
<dbReference type="InterPro" id="IPR028055">
    <property type="entry name" value="YidC/Oxa/ALB_C"/>
</dbReference>
<keyword evidence="7 10" id="KW-0472">Membrane</keyword>
<feature type="transmembrane region" description="Helical" evidence="10">
    <location>
        <begin position="250"/>
        <end position="269"/>
    </location>
</feature>
<proteinExistence type="inferred from homology"/>
<evidence type="ECO:0000313" key="13">
    <source>
        <dbReference type="Proteomes" id="UP001198220"/>
    </source>
</evidence>
<keyword evidence="13" id="KW-1185">Reference proteome</keyword>
<evidence type="ECO:0000256" key="5">
    <source>
        <dbReference type="ARBA" id="ARBA00022927"/>
    </source>
</evidence>
<dbReference type="GO" id="GO:0051205">
    <property type="term" value="P:protein insertion into membrane"/>
    <property type="evidence" value="ECO:0007669"/>
    <property type="project" value="TreeGrafter"/>
</dbReference>
<reference evidence="12 13" key="1">
    <citation type="submission" date="2021-10" db="EMBL/GenBank/DDBJ databases">
        <title>Anaerobic single-cell dispensing facilitates the cultivation of human gut bacteria.</title>
        <authorList>
            <person name="Afrizal A."/>
        </authorList>
    </citation>
    <scope>NUCLEOTIDE SEQUENCE [LARGE SCALE GENOMIC DNA]</scope>
    <source>
        <strain evidence="12 13">CLA-AA-H276</strain>
    </source>
</reference>
<sequence length="425" mass="47685">MTGIVLTQSGTFIIGDIARILGWIMNVLFNFLDQVFGIQNIGLCIILFTIIIYLLMLPLTIKQQKFSKFSAKMNPELKAIQKKYANKKDEMSMLAMNEETKAVYAKYGVSPTGSCLQLLIQMPILFALYQVIMRVPAYVDGVKNVFTELATEIMNTAGGVEFMQELSQNGAMTAYIGKDFTQTNTVIDILYRLQETGKATWTMLADQFPSMDALIESTHASISHLNDFILINIANSPMNMIKSGLSTGQYLMVFGAILVPVLAALTQWLNVAMMPQQTSNDPNDTMASTMKSMNIMMPLMSAWFCLSLPAGMGLYWIMGAVVRGIQQFLINKHLDKMDIDAIVKKNIEKNEKLREKKGLPPQKDVNLAKTNMRAYDSEKKKNHMTEEEKKAAMEIATNYYKNADKPGSLASKADMVRKFNEKSKK</sequence>
<comment type="similarity">
    <text evidence="9">Belongs to the OXA1/ALB3/YidC family.</text>
</comment>
<dbReference type="PANTHER" id="PTHR12428">
    <property type="entry name" value="OXA1"/>
    <property type="match status" value="1"/>
</dbReference>
<dbReference type="GO" id="GO:0032977">
    <property type="term" value="F:membrane insertase activity"/>
    <property type="evidence" value="ECO:0007669"/>
    <property type="project" value="InterPro"/>
</dbReference>
<keyword evidence="3" id="KW-1003">Cell membrane</keyword>
<evidence type="ECO:0000256" key="2">
    <source>
        <dbReference type="ARBA" id="ARBA00022448"/>
    </source>
</evidence>
<dbReference type="GO" id="GO:0005886">
    <property type="term" value="C:plasma membrane"/>
    <property type="evidence" value="ECO:0007669"/>
    <property type="project" value="UniProtKB-SubCell"/>
</dbReference>
<evidence type="ECO:0000256" key="7">
    <source>
        <dbReference type="ARBA" id="ARBA00023136"/>
    </source>
</evidence>
<evidence type="ECO:0000256" key="8">
    <source>
        <dbReference type="ARBA" id="ARBA00023186"/>
    </source>
</evidence>
<dbReference type="EMBL" id="JAJEPS010000024">
    <property type="protein sequence ID" value="MCC2127586.1"/>
    <property type="molecule type" value="Genomic_DNA"/>
</dbReference>
<gene>
    <name evidence="12" type="ORF">LKD36_15650</name>
</gene>
<keyword evidence="2" id="KW-0813">Transport</keyword>
<dbReference type="InterPro" id="IPR047196">
    <property type="entry name" value="YidC_ALB_C"/>
</dbReference>
<evidence type="ECO:0000256" key="3">
    <source>
        <dbReference type="ARBA" id="ARBA00022475"/>
    </source>
</evidence>
<evidence type="ECO:0000256" key="6">
    <source>
        <dbReference type="ARBA" id="ARBA00022989"/>
    </source>
</evidence>